<dbReference type="Proteomes" id="UP000002277">
    <property type="component" value="Chromosome 7"/>
</dbReference>
<comment type="caution">
    <text evidence="13">Lacks conserved residue(s) required for the propagation of feature annotation.</text>
</comment>
<protein>
    <recommendedName>
        <fullName evidence="11">Adipocyte enhancer-binding protein 1</fullName>
    </recommendedName>
    <alternativeName>
        <fullName evidence="12">Aortic carboxypeptidase-like protein</fullName>
    </alternativeName>
</protein>
<keyword evidence="3" id="KW-0678">Repressor</keyword>
<dbReference type="GO" id="GO:0006508">
    <property type="term" value="P:proteolysis"/>
    <property type="evidence" value="ECO:0007669"/>
    <property type="project" value="InterPro"/>
</dbReference>
<dbReference type="PROSITE" id="PS50022">
    <property type="entry name" value="FA58C_3"/>
    <property type="match status" value="1"/>
</dbReference>
<evidence type="ECO:0000256" key="13">
    <source>
        <dbReference type="PROSITE-ProRule" id="PRU01379"/>
    </source>
</evidence>
<evidence type="ECO:0000256" key="6">
    <source>
        <dbReference type="ARBA" id="ARBA00022860"/>
    </source>
</evidence>
<feature type="compositionally biased region" description="Basic residues" evidence="14">
    <location>
        <begin position="116"/>
        <end position="166"/>
    </location>
</feature>
<dbReference type="PRINTS" id="PR00765">
    <property type="entry name" value="CRBOXYPTASEA"/>
</dbReference>
<dbReference type="Pfam" id="PF00246">
    <property type="entry name" value="Peptidase_M14"/>
    <property type="match status" value="1"/>
</dbReference>
<dbReference type="GO" id="GO:0004181">
    <property type="term" value="F:metallocarboxypeptidase activity"/>
    <property type="evidence" value="ECO:0007669"/>
    <property type="project" value="InterPro"/>
</dbReference>
<reference evidence="18" key="3">
    <citation type="submission" date="2025-09" db="UniProtKB">
        <authorList>
            <consortium name="Ensembl"/>
        </authorList>
    </citation>
    <scope>IDENTIFICATION</scope>
</reference>
<feature type="chain" id="PRO_5014189537" description="Adipocyte enhancer-binding protein 1" evidence="15">
    <location>
        <begin position="26"/>
        <end position="976"/>
    </location>
</feature>
<dbReference type="InterPro" id="IPR000421">
    <property type="entry name" value="FA58C"/>
</dbReference>
<dbReference type="SMART" id="SM00231">
    <property type="entry name" value="FA58C"/>
    <property type="match status" value="1"/>
</dbReference>
<evidence type="ECO:0000256" key="14">
    <source>
        <dbReference type="SAM" id="MobiDB-lite"/>
    </source>
</evidence>
<dbReference type="FunFam" id="3.40.630.10:FF:000007">
    <property type="entry name" value="Carboxypeptidase X (M14 family), member 1"/>
    <property type="match status" value="1"/>
</dbReference>
<dbReference type="GO" id="GO:0008270">
    <property type="term" value="F:zinc ion binding"/>
    <property type="evidence" value="ECO:0007669"/>
    <property type="project" value="InterPro"/>
</dbReference>
<dbReference type="SUPFAM" id="SSF53187">
    <property type="entry name" value="Zn-dependent exopeptidases"/>
    <property type="match status" value="1"/>
</dbReference>
<dbReference type="EMBL" id="AC150911">
    <property type="status" value="NOT_ANNOTATED_CDS"/>
    <property type="molecule type" value="Genomic_DNA"/>
</dbReference>
<dbReference type="SUPFAM" id="SSF49785">
    <property type="entry name" value="Galactose-binding domain-like"/>
    <property type="match status" value="1"/>
</dbReference>
<keyword evidence="10" id="KW-0325">Glycoprotein</keyword>
<name>A0A2I3RU42_PANTR</name>
<proteinExistence type="inferred from homology"/>
<dbReference type="GO" id="GO:0005576">
    <property type="term" value="C:extracellular region"/>
    <property type="evidence" value="ECO:0007669"/>
    <property type="project" value="UniProtKB-SubCell"/>
</dbReference>
<feature type="region of interest" description="Disordered" evidence="14">
    <location>
        <begin position="923"/>
        <end position="960"/>
    </location>
</feature>
<dbReference type="PANTHER" id="PTHR11532">
    <property type="entry name" value="PROTEASE M14 CARBOXYPEPTIDASE"/>
    <property type="match status" value="1"/>
</dbReference>
<dbReference type="GO" id="GO:0000977">
    <property type="term" value="F:RNA polymerase II transcription regulatory region sequence-specific DNA binding"/>
    <property type="evidence" value="ECO:0007669"/>
    <property type="project" value="UniProtKB-ARBA"/>
</dbReference>
<dbReference type="FunFam" id="2.60.40.1120:FF:000007">
    <property type="entry name" value="Carboxypeptidase X, M14 family member 2"/>
    <property type="match status" value="1"/>
</dbReference>
<feature type="domain" description="F5/8 type C" evidence="16">
    <location>
        <begin position="209"/>
        <end position="366"/>
    </location>
</feature>
<keyword evidence="5 15" id="KW-0732">Signal</keyword>
<dbReference type="InterPro" id="IPR008979">
    <property type="entry name" value="Galactose-bd-like_sf"/>
</dbReference>
<evidence type="ECO:0000256" key="8">
    <source>
        <dbReference type="ARBA" id="ARBA00023125"/>
    </source>
</evidence>
<evidence type="ECO:0000256" key="4">
    <source>
        <dbReference type="ARBA" id="ARBA00022525"/>
    </source>
</evidence>
<keyword evidence="7" id="KW-0805">Transcription regulation</keyword>
<gene>
    <name evidence="18" type="primary">AEBP1</name>
</gene>
<evidence type="ECO:0000256" key="2">
    <source>
        <dbReference type="ARBA" id="ARBA00005988"/>
    </source>
</evidence>
<feature type="region of interest" description="Disordered" evidence="14">
    <location>
        <begin position="41"/>
        <end position="199"/>
    </location>
</feature>
<keyword evidence="9" id="KW-0804">Transcription</keyword>
<comment type="similarity">
    <text evidence="2 13">Belongs to the peptidase M14 family.</text>
</comment>
<evidence type="ECO:0000259" key="17">
    <source>
        <dbReference type="PROSITE" id="PS52035"/>
    </source>
</evidence>
<dbReference type="InterPro" id="IPR008969">
    <property type="entry name" value="CarboxyPept-like_regulatory"/>
</dbReference>
<evidence type="ECO:0000256" key="12">
    <source>
        <dbReference type="ARBA" id="ARBA00079261"/>
    </source>
</evidence>
<feature type="signal peptide" evidence="15">
    <location>
        <begin position="1"/>
        <end position="25"/>
    </location>
</feature>
<feature type="compositionally biased region" description="Acidic residues" evidence="14">
    <location>
        <begin position="923"/>
        <end position="955"/>
    </location>
</feature>
<evidence type="ECO:0000313" key="19">
    <source>
        <dbReference type="Proteomes" id="UP000002277"/>
    </source>
</evidence>
<evidence type="ECO:0000313" key="18">
    <source>
        <dbReference type="Ensembl" id="ENSPTRP00000068236.1"/>
    </source>
</evidence>
<dbReference type="SUPFAM" id="SSF49464">
    <property type="entry name" value="Carboxypeptidase regulatory domain-like"/>
    <property type="match status" value="1"/>
</dbReference>
<dbReference type="OMA" id="HREVEYT"/>
<evidence type="ECO:0000256" key="15">
    <source>
        <dbReference type="SAM" id="SignalP"/>
    </source>
</evidence>
<feature type="domain" description="Peptidase M14" evidence="17">
    <location>
        <begin position="389"/>
        <end position="730"/>
    </location>
</feature>
<sequence>MAAVRGAPLLSCLLALLALCPGGRPQTVLTDDEIEEFLEGFLSELEPEPREDDVEAPPPPEPTPRVRKAQAGGKPGKRPGTAAEVPPEKTKDKGKKGKKDKGPKVPKESLEGSPRLPKKGKEKPPKATKKPKEKPPKATKKPKEKPPKATKKPKEKPPKATKKPPSGKRPPILAPSETLEWPLPPPPSPGPKELPQEGGLSTILGYASSECPPIGMESHRIEDNQIRASSMLRHGLGAQRGRLNMQTGATEDDYYDGAWCAEDDASTQWIEVDTRRTTRFTGVITQGRDSSIHDDFVTTFFVGFSNDSQTWVMYTNGYEEMTFHGNVDKDTPVLSELPEPVVARFIRIYPLTWNGSLCMRLEVLGCSVAPVYSYYAQNEVVATDDLDFRHHSYKDMRQLMKVVNEECPTITRTYSLGKSSRGLKIYAMEISDNPGEHELGEPEFRYTAGIHGNEVLGRELLLLLMQYLCREYRDGNPRVRSLVQDTRIHLVPSLNPDGYEVAAQMGSEFGNWALGLWTEEGFDIFEDFPDLNSVLWGAEERKWVPYRVPNNNLPIPERYLSPDATVSTEVRAIIAWMEKNPFVLGANLNGGERLVSYPYDMARTPTQEQLLAAAMAAARGEDEDEVSEAQETPDHAIFRWLAISFASAHLTLTEPYRGGCQAQDYTGGMGIVNGAKWNPRTGTINDFSYLHTNCLELSFYLGCDKFPHESELPREWENNKEALLTFMEQVHRGIKGVVTDEQGIPIANATISVSGINHGVKTASGGDYWRILNPGEYRVTAHAEGYTPSAKTCNVDYDIGATQCNFILARSNWKRIREIMAMNGNRPIPHIDPSRPMTPQQRRLQQRRLQHRLRLRAQMRLRRLNATTTLGPHTVPPTLPPAPATTLSTTIEPWGLVPPTTAGWEESETETYTEVVTEFGTEVEPEFETQLEPEFETQLEPEFEEEEEEEEEEEIATGQAFPFTTVETYTVNFGDF</sequence>
<dbReference type="PROSITE" id="PS01286">
    <property type="entry name" value="FA58C_2"/>
    <property type="match status" value="1"/>
</dbReference>
<dbReference type="SMART" id="SM00631">
    <property type="entry name" value="Zn_pept"/>
    <property type="match status" value="1"/>
</dbReference>
<dbReference type="InterPro" id="IPR050753">
    <property type="entry name" value="Peptidase_M14_domain"/>
</dbReference>
<dbReference type="AlphaFoldDB" id="A0A2I3RU42"/>
<dbReference type="PROSITE" id="PS01285">
    <property type="entry name" value="FA58C_1"/>
    <property type="match status" value="1"/>
</dbReference>
<dbReference type="CDD" id="cd03869">
    <property type="entry name" value="M14_CPX_like"/>
    <property type="match status" value="1"/>
</dbReference>
<dbReference type="Gene3D" id="2.60.120.260">
    <property type="entry name" value="Galactose-binding domain-like"/>
    <property type="match status" value="1"/>
</dbReference>
<evidence type="ECO:0000256" key="9">
    <source>
        <dbReference type="ARBA" id="ARBA00023163"/>
    </source>
</evidence>
<evidence type="ECO:0000256" key="5">
    <source>
        <dbReference type="ARBA" id="ARBA00022729"/>
    </source>
</evidence>
<dbReference type="CDD" id="cd11308">
    <property type="entry name" value="Peptidase_M14NE-CP-C_like"/>
    <property type="match status" value="1"/>
</dbReference>
<dbReference type="Bgee" id="ENSPTRG00000052352">
    <property type="expression patterns" value="Expressed in lymph node and 18 other cell types or tissues"/>
</dbReference>
<keyword evidence="4" id="KW-0964">Secreted</keyword>
<accession>A0A2I3RU42</accession>
<keyword evidence="6" id="KW-0112">Calmodulin-binding</keyword>
<evidence type="ECO:0000256" key="10">
    <source>
        <dbReference type="ARBA" id="ARBA00023180"/>
    </source>
</evidence>
<dbReference type="PROSITE" id="PS52035">
    <property type="entry name" value="PEPTIDASE_M14"/>
    <property type="match status" value="1"/>
</dbReference>
<dbReference type="InterPro" id="IPR057246">
    <property type="entry name" value="CARBOXYPEPT_ZN_1"/>
</dbReference>
<organism evidence="18 19">
    <name type="scientific">Pan troglodytes</name>
    <name type="common">Chimpanzee</name>
    <dbReference type="NCBI Taxonomy" id="9598"/>
    <lineage>
        <taxon>Eukaryota</taxon>
        <taxon>Metazoa</taxon>
        <taxon>Chordata</taxon>
        <taxon>Craniata</taxon>
        <taxon>Vertebrata</taxon>
        <taxon>Euteleostomi</taxon>
        <taxon>Mammalia</taxon>
        <taxon>Eutheria</taxon>
        <taxon>Euarchontoglires</taxon>
        <taxon>Primates</taxon>
        <taxon>Haplorrhini</taxon>
        <taxon>Catarrhini</taxon>
        <taxon>Hominidae</taxon>
        <taxon>Pan</taxon>
    </lineage>
</organism>
<dbReference type="GO" id="GO:0006355">
    <property type="term" value="P:regulation of DNA-templated transcription"/>
    <property type="evidence" value="ECO:0007669"/>
    <property type="project" value="UniProtKB-ARBA"/>
</dbReference>
<evidence type="ECO:0000256" key="7">
    <source>
        <dbReference type="ARBA" id="ARBA00023015"/>
    </source>
</evidence>
<dbReference type="PROSITE" id="PS00132">
    <property type="entry name" value="CARBOXYPEPT_ZN_1"/>
    <property type="match status" value="1"/>
</dbReference>
<dbReference type="FunFam" id="2.60.120.260:FF:000068">
    <property type="entry name" value="Adipocyte enhancer-binding protein 1"/>
    <property type="match status" value="1"/>
</dbReference>
<feature type="compositionally biased region" description="Basic and acidic residues" evidence="14">
    <location>
        <begin position="100"/>
        <end position="110"/>
    </location>
</feature>
<feature type="compositionally biased region" description="Pro residues" evidence="14">
    <location>
        <begin position="182"/>
        <end position="192"/>
    </location>
</feature>
<dbReference type="PANTHER" id="PTHR11532:SF48">
    <property type="entry name" value="ADIPOCYTE ENHANCER-BINDING PROTEIN 1"/>
    <property type="match status" value="1"/>
</dbReference>
<evidence type="ECO:0000256" key="11">
    <source>
        <dbReference type="ARBA" id="ARBA00074638"/>
    </source>
</evidence>
<keyword evidence="8" id="KW-0238">DNA-binding</keyword>
<dbReference type="InterPro" id="IPR000834">
    <property type="entry name" value="Peptidase_M14"/>
</dbReference>
<feature type="compositionally biased region" description="Acidic residues" evidence="14">
    <location>
        <begin position="45"/>
        <end position="55"/>
    </location>
</feature>
<comment type="subcellular location">
    <subcellularLocation>
        <location evidence="1">Secreted</location>
    </subcellularLocation>
</comment>
<dbReference type="Ensembl" id="ENSPTRT00000090821.1">
    <property type="protein sequence ID" value="ENSPTRP00000068236.1"/>
    <property type="gene ID" value="ENSPTRG00000052352.1"/>
</dbReference>
<evidence type="ECO:0000256" key="1">
    <source>
        <dbReference type="ARBA" id="ARBA00004613"/>
    </source>
</evidence>
<dbReference type="Gene3D" id="2.60.40.1120">
    <property type="entry name" value="Carboxypeptidase-like, regulatory domain"/>
    <property type="match status" value="1"/>
</dbReference>
<dbReference type="Pfam" id="PF13620">
    <property type="entry name" value="CarboxypepD_reg"/>
    <property type="match status" value="1"/>
</dbReference>
<keyword evidence="19" id="KW-1185">Reference proteome</keyword>
<reference evidence="18 19" key="1">
    <citation type="journal article" date="2005" name="Nature">
        <title>Initial sequence of the chimpanzee genome and comparison with the human genome.</title>
        <authorList>
            <consortium name="Chimpanzee sequencing and analysis consortium"/>
        </authorList>
    </citation>
    <scope>NUCLEOTIDE SEQUENCE [LARGE SCALE GENOMIC DNA]</scope>
</reference>
<evidence type="ECO:0000256" key="3">
    <source>
        <dbReference type="ARBA" id="ARBA00022491"/>
    </source>
</evidence>
<reference evidence="18" key="2">
    <citation type="submission" date="2025-08" db="UniProtKB">
        <authorList>
            <consortium name="Ensembl"/>
        </authorList>
    </citation>
    <scope>IDENTIFICATION</scope>
</reference>
<dbReference type="GO" id="GO:0005516">
    <property type="term" value="F:calmodulin binding"/>
    <property type="evidence" value="ECO:0007669"/>
    <property type="project" value="UniProtKB-KW"/>
</dbReference>
<dbReference type="CDD" id="cd00057">
    <property type="entry name" value="FA58C"/>
    <property type="match status" value="1"/>
</dbReference>
<dbReference type="Gene3D" id="3.40.630.10">
    <property type="entry name" value="Zn peptidases"/>
    <property type="match status" value="1"/>
</dbReference>
<dbReference type="Pfam" id="PF00754">
    <property type="entry name" value="F5_F8_type_C"/>
    <property type="match status" value="1"/>
</dbReference>
<dbReference type="GeneTree" id="ENSGT00940000158323"/>
<evidence type="ECO:0000259" key="16">
    <source>
        <dbReference type="PROSITE" id="PS50022"/>
    </source>
</evidence>